<dbReference type="GO" id="GO:0015035">
    <property type="term" value="F:protein-disulfide reductase activity"/>
    <property type="evidence" value="ECO:0007669"/>
    <property type="project" value="InterPro"/>
</dbReference>
<evidence type="ECO:0000256" key="4">
    <source>
        <dbReference type="ARBA" id="ARBA00023284"/>
    </source>
</evidence>
<dbReference type="PANTHER" id="PTHR45663">
    <property type="entry name" value="GEO12009P1"/>
    <property type="match status" value="1"/>
</dbReference>
<dbReference type="PROSITE" id="PS51352">
    <property type="entry name" value="THIOREDOXIN_2"/>
    <property type="match status" value="1"/>
</dbReference>
<dbReference type="PROSITE" id="PS00194">
    <property type="entry name" value="THIOREDOXIN_1"/>
    <property type="match status" value="1"/>
</dbReference>
<protein>
    <recommendedName>
        <fullName evidence="5">Thioredoxin domain-containing protein</fullName>
    </recommendedName>
</protein>
<organism evidence="6 7">
    <name type="scientific">Lichtheimia corymbifera JMRC:FSU:9682</name>
    <dbReference type="NCBI Taxonomy" id="1263082"/>
    <lineage>
        <taxon>Eukaryota</taxon>
        <taxon>Fungi</taxon>
        <taxon>Fungi incertae sedis</taxon>
        <taxon>Mucoromycota</taxon>
        <taxon>Mucoromycotina</taxon>
        <taxon>Mucoromycetes</taxon>
        <taxon>Mucorales</taxon>
        <taxon>Lichtheimiaceae</taxon>
        <taxon>Lichtheimia</taxon>
    </lineage>
</organism>
<keyword evidence="4" id="KW-0676">Redox-active center</keyword>
<evidence type="ECO:0000259" key="5">
    <source>
        <dbReference type="PROSITE" id="PS51352"/>
    </source>
</evidence>
<reference evidence="6" key="1">
    <citation type="submission" date="2013-08" db="EMBL/GenBank/DDBJ databases">
        <title>Gene expansion shapes genome architecture in the human pathogen Lichtheimia corymbifera: an evolutionary genomics analysis in the ancient terrestrial Mucorales (Mucoromycotina).</title>
        <authorList>
            <person name="Schwartze V.U."/>
            <person name="Winter S."/>
            <person name="Shelest E."/>
            <person name="Marcet-Houben M."/>
            <person name="Horn F."/>
            <person name="Wehner S."/>
            <person name="Hoffmann K."/>
            <person name="Riege K."/>
            <person name="Sammeth M."/>
            <person name="Nowrousian M."/>
            <person name="Valiante V."/>
            <person name="Linde J."/>
            <person name="Jacobsen I.D."/>
            <person name="Marz M."/>
            <person name="Brakhage A.A."/>
            <person name="Gabaldon T."/>
            <person name="Bocker S."/>
            <person name="Voigt K."/>
        </authorList>
    </citation>
    <scope>NUCLEOTIDE SEQUENCE [LARGE SCALE GENOMIC DNA]</scope>
    <source>
        <strain evidence="6">FSU 9682</strain>
    </source>
</reference>
<evidence type="ECO:0000256" key="1">
    <source>
        <dbReference type="ARBA" id="ARBA00022448"/>
    </source>
</evidence>
<keyword evidence="7" id="KW-1185">Reference proteome</keyword>
<evidence type="ECO:0000256" key="2">
    <source>
        <dbReference type="ARBA" id="ARBA00022982"/>
    </source>
</evidence>
<proteinExistence type="predicted"/>
<sequence>MNALRTLVRPTQQSARLLGAQRMFHVGQPRFTGKTVEATNDSFAKLVDKADHPVIVDFYAEWCGPCKMLGPLLEKSVAANPKVTLVKLNVDEAQELAAKFKIAALPTVAAFQNGEIVDQFVGMRNGPQVEQFVKQHAERA</sequence>
<dbReference type="EMBL" id="CBTN010000096">
    <property type="protein sequence ID" value="CDH60539.1"/>
    <property type="molecule type" value="Genomic_DNA"/>
</dbReference>
<comment type="caution">
    <text evidence="6">The sequence shown here is derived from an EMBL/GenBank/DDBJ whole genome shotgun (WGS) entry which is preliminary data.</text>
</comment>
<feature type="domain" description="Thioredoxin" evidence="5">
    <location>
        <begin position="17"/>
        <end position="138"/>
    </location>
</feature>
<dbReference type="VEuPathDB" id="FungiDB:LCOR_11324.1"/>
<dbReference type="CDD" id="cd02947">
    <property type="entry name" value="TRX_family"/>
    <property type="match status" value="1"/>
</dbReference>
<dbReference type="InterPro" id="IPR036249">
    <property type="entry name" value="Thioredoxin-like_sf"/>
</dbReference>
<evidence type="ECO:0000313" key="6">
    <source>
        <dbReference type="EMBL" id="CDH60539.1"/>
    </source>
</evidence>
<dbReference type="Gene3D" id="3.40.30.10">
    <property type="entry name" value="Glutaredoxin"/>
    <property type="match status" value="1"/>
</dbReference>
<dbReference type="OrthoDB" id="2121326at2759"/>
<dbReference type="InterPro" id="IPR005746">
    <property type="entry name" value="Thioredoxin"/>
</dbReference>
<dbReference type="NCBIfam" id="TIGR01068">
    <property type="entry name" value="thioredoxin"/>
    <property type="match status" value="1"/>
</dbReference>
<dbReference type="PRINTS" id="PR00421">
    <property type="entry name" value="THIOREDOXIN"/>
</dbReference>
<dbReference type="PANTHER" id="PTHR45663:SF11">
    <property type="entry name" value="GEO12009P1"/>
    <property type="match status" value="1"/>
</dbReference>
<dbReference type="Pfam" id="PF00085">
    <property type="entry name" value="Thioredoxin"/>
    <property type="match status" value="1"/>
</dbReference>
<dbReference type="InterPro" id="IPR013766">
    <property type="entry name" value="Thioredoxin_domain"/>
</dbReference>
<dbReference type="InterPro" id="IPR017937">
    <property type="entry name" value="Thioredoxin_CS"/>
</dbReference>
<accession>A0A068SE45</accession>
<dbReference type="AlphaFoldDB" id="A0A068SE45"/>
<dbReference type="FunFam" id="3.40.30.10:FF:000001">
    <property type="entry name" value="Thioredoxin"/>
    <property type="match status" value="1"/>
</dbReference>
<keyword evidence="2" id="KW-0249">Electron transport</keyword>
<gene>
    <name evidence="6" type="ORF">LCOR_11324.1</name>
</gene>
<dbReference type="STRING" id="1263082.A0A068SE45"/>
<evidence type="ECO:0000256" key="3">
    <source>
        <dbReference type="ARBA" id="ARBA00023157"/>
    </source>
</evidence>
<keyword evidence="1" id="KW-0813">Transport</keyword>
<name>A0A068SE45_9FUNG</name>
<keyword evidence="3" id="KW-1015">Disulfide bond</keyword>
<evidence type="ECO:0000313" key="7">
    <source>
        <dbReference type="Proteomes" id="UP000027586"/>
    </source>
</evidence>
<dbReference type="Proteomes" id="UP000027586">
    <property type="component" value="Unassembled WGS sequence"/>
</dbReference>
<dbReference type="SUPFAM" id="SSF52833">
    <property type="entry name" value="Thioredoxin-like"/>
    <property type="match status" value="1"/>
</dbReference>
<dbReference type="GO" id="GO:0005737">
    <property type="term" value="C:cytoplasm"/>
    <property type="evidence" value="ECO:0007669"/>
    <property type="project" value="TreeGrafter"/>
</dbReference>